<dbReference type="EMBL" id="CP002432">
    <property type="protein sequence ID" value="ADU67194.1"/>
    <property type="molecule type" value="Genomic_DNA"/>
</dbReference>
<feature type="transmembrane region" description="Helical" evidence="1">
    <location>
        <begin position="7"/>
        <end position="29"/>
    </location>
</feature>
<accession>E6W5B5</accession>
<dbReference type="InParanoid" id="E6W5B5"/>
<keyword evidence="1" id="KW-0812">Transmembrane</keyword>
<gene>
    <name evidence="2" type="ordered locus">Selin_2479</name>
</gene>
<dbReference type="Proteomes" id="UP000002572">
    <property type="component" value="Chromosome"/>
</dbReference>
<organism evidence="2 3">
    <name type="scientific">Desulfurispirillum indicum (strain ATCC BAA-1389 / DSM 22839 / S5)</name>
    <dbReference type="NCBI Taxonomy" id="653733"/>
    <lineage>
        <taxon>Bacteria</taxon>
        <taxon>Pseudomonadati</taxon>
        <taxon>Chrysiogenota</taxon>
        <taxon>Chrysiogenia</taxon>
        <taxon>Chrysiogenales</taxon>
        <taxon>Chrysiogenaceae</taxon>
        <taxon>Desulfurispirillum</taxon>
    </lineage>
</organism>
<proteinExistence type="predicted"/>
<reference evidence="2 3" key="1">
    <citation type="submission" date="2010-12" db="EMBL/GenBank/DDBJ databases">
        <title>Complete sequence of Desulfurispirillum indicum S5.</title>
        <authorList>
            <consortium name="US DOE Joint Genome Institute"/>
            <person name="Lucas S."/>
            <person name="Copeland A."/>
            <person name="Lapidus A."/>
            <person name="Cheng J.-F."/>
            <person name="Goodwin L."/>
            <person name="Pitluck S."/>
            <person name="Chertkov O."/>
            <person name="Held B."/>
            <person name="Detter J.C."/>
            <person name="Han C."/>
            <person name="Tapia R."/>
            <person name="Land M."/>
            <person name="Hauser L."/>
            <person name="Kyrpides N."/>
            <person name="Ivanova N."/>
            <person name="Mikhailova N."/>
            <person name="Haggblom M."/>
            <person name="Rauschenbach I."/>
            <person name="Bini E."/>
            <person name="Woyke T."/>
        </authorList>
    </citation>
    <scope>NUCLEOTIDE SEQUENCE [LARGE SCALE GENOMIC DNA]</scope>
    <source>
        <strain evidence="3">ATCC BAA-1389 / DSM 22839 / S5</strain>
    </source>
</reference>
<evidence type="ECO:0000256" key="1">
    <source>
        <dbReference type="SAM" id="Phobius"/>
    </source>
</evidence>
<name>E6W5B5_DESIS</name>
<sequence length="31" mass="3323">MNLTLRFIVAASIIVTAFAATVMALTTYVGY</sequence>
<dbReference type="KEGG" id="din:Selin_2479"/>
<dbReference type="AlphaFoldDB" id="E6W5B5"/>
<keyword evidence="1" id="KW-1133">Transmembrane helix</keyword>
<protein>
    <submittedName>
        <fullName evidence="2">Uncharacterized protein</fullName>
    </submittedName>
</protein>
<evidence type="ECO:0000313" key="2">
    <source>
        <dbReference type="EMBL" id="ADU67194.1"/>
    </source>
</evidence>
<keyword evidence="3" id="KW-1185">Reference proteome</keyword>
<keyword evidence="1" id="KW-0472">Membrane</keyword>
<evidence type="ECO:0000313" key="3">
    <source>
        <dbReference type="Proteomes" id="UP000002572"/>
    </source>
</evidence>
<dbReference type="HOGENOM" id="CLU_3396174_0_0_0"/>